<protein>
    <submittedName>
        <fullName evidence="1">Uncharacterized protein</fullName>
    </submittedName>
</protein>
<name>A0ACC0V5A5_9HYPO</name>
<accession>A0ACC0V5A5</accession>
<gene>
    <name evidence="1" type="ORF">N3K66_003149</name>
</gene>
<dbReference type="EMBL" id="CM047942">
    <property type="protein sequence ID" value="KAI9901332.1"/>
    <property type="molecule type" value="Genomic_DNA"/>
</dbReference>
<reference evidence="1" key="1">
    <citation type="submission" date="2022-10" db="EMBL/GenBank/DDBJ databases">
        <title>Complete Genome of Trichothecium roseum strain YXFP-22015, a Plant Pathogen Isolated from Citrus.</title>
        <authorList>
            <person name="Wang Y."/>
            <person name="Zhu L."/>
        </authorList>
    </citation>
    <scope>NUCLEOTIDE SEQUENCE</scope>
    <source>
        <strain evidence="1">YXFP-22015</strain>
    </source>
</reference>
<organism evidence="1 2">
    <name type="scientific">Trichothecium roseum</name>
    <dbReference type="NCBI Taxonomy" id="47278"/>
    <lineage>
        <taxon>Eukaryota</taxon>
        <taxon>Fungi</taxon>
        <taxon>Dikarya</taxon>
        <taxon>Ascomycota</taxon>
        <taxon>Pezizomycotina</taxon>
        <taxon>Sordariomycetes</taxon>
        <taxon>Hypocreomycetidae</taxon>
        <taxon>Hypocreales</taxon>
        <taxon>Hypocreales incertae sedis</taxon>
        <taxon>Trichothecium</taxon>
    </lineage>
</organism>
<keyword evidence="2" id="KW-1185">Reference proteome</keyword>
<sequence length="555" mass="60993">MSGQAPTHRSVASIRSAPIQGQTGPTTPHTPPARTISQTYGSPSTLRADDDIIVIEVGSRHIRLGFAGDSLPKATLQCGPEEQRRVGDFRGWINPGKHATQAWAAEHEIWRYDVRQSDPGLVRDKLDRLLRDAFIKYLLIDSKPRRTALVVDSALPLPLLSAVLDTLFGHFQAPLVSLFSTSAACAVVAGLRSAMVVDMGWAETSVTSIYEYREAKNSRTIRAGNFLLDRLYDNLLRGLITGDKEDVGGKRAISFEETEDIMCRLMWCRSSASRASQRQSTQLETVEEQDENEAEVPSPAQNSTTRVPLSSSSPPKAIDIPFEKLADVCDDVFFDPSTPHSNFDDEEVPLHLLIYQHLLQLPIDVRAICMSRIIFTGGCSNILGLKERILDEVSSMVEKRGWEPMTGKGVKQLSSNPKLRWMPGREGSPFSSSATSPVNEAAEEVSLTGPAHDARDSDALEKKIWKNRKVEEPVQGKFRALHSLGPWAGASLLSHLKVPAIATVDRDHWVQQGVYGAVRPGEVDTKTQHRQSMGAGGLIRGGSHTQWTLGAWGVV</sequence>
<evidence type="ECO:0000313" key="2">
    <source>
        <dbReference type="Proteomes" id="UP001163324"/>
    </source>
</evidence>
<evidence type="ECO:0000313" key="1">
    <source>
        <dbReference type="EMBL" id="KAI9901332.1"/>
    </source>
</evidence>
<proteinExistence type="predicted"/>
<comment type="caution">
    <text evidence="1">The sequence shown here is derived from an EMBL/GenBank/DDBJ whole genome shotgun (WGS) entry which is preliminary data.</text>
</comment>
<dbReference type="Proteomes" id="UP001163324">
    <property type="component" value="Chromosome 3"/>
</dbReference>